<gene>
    <name evidence="1" type="ORF">RF11_10637</name>
</gene>
<reference evidence="1 2" key="1">
    <citation type="journal article" date="2014" name="Genome Biol. Evol.">
        <title>The genome of the myxosporean Thelohanellus kitauei shows adaptations to nutrient acquisition within its fish host.</title>
        <authorList>
            <person name="Yang Y."/>
            <person name="Xiong J."/>
            <person name="Zhou Z."/>
            <person name="Huo F."/>
            <person name="Miao W."/>
            <person name="Ran C."/>
            <person name="Liu Y."/>
            <person name="Zhang J."/>
            <person name="Feng J."/>
            <person name="Wang M."/>
            <person name="Wang M."/>
            <person name="Wang L."/>
            <person name="Yao B."/>
        </authorList>
    </citation>
    <scope>NUCLEOTIDE SEQUENCE [LARGE SCALE GENOMIC DNA]</scope>
    <source>
        <strain evidence="1">Wuqing</strain>
    </source>
</reference>
<dbReference type="OrthoDB" id="5829636at2759"/>
<dbReference type="Gene3D" id="1.10.10.60">
    <property type="entry name" value="Homeodomain-like"/>
    <property type="match status" value="1"/>
</dbReference>
<dbReference type="EMBL" id="JWZT01002598">
    <property type="protein sequence ID" value="KII69083.1"/>
    <property type="molecule type" value="Genomic_DNA"/>
</dbReference>
<accession>A0A0C2JIE0</accession>
<evidence type="ECO:0000313" key="2">
    <source>
        <dbReference type="Proteomes" id="UP000031668"/>
    </source>
</evidence>
<comment type="caution">
    <text evidence="1">The sequence shown here is derived from an EMBL/GenBank/DDBJ whole genome shotgun (WGS) entry which is preliminary data.</text>
</comment>
<dbReference type="Proteomes" id="UP000031668">
    <property type="component" value="Unassembled WGS sequence"/>
</dbReference>
<dbReference type="InterPro" id="IPR036388">
    <property type="entry name" value="WH-like_DNA-bd_sf"/>
</dbReference>
<keyword evidence="2" id="KW-1185">Reference proteome</keyword>
<dbReference type="AlphaFoldDB" id="A0A0C2JIE0"/>
<dbReference type="Gene3D" id="1.10.10.10">
    <property type="entry name" value="Winged helix-like DNA-binding domain superfamily/Winged helix DNA-binding domain"/>
    <property type="match status" value="1"/>
</dbReference>
<name>A0A0C2JIE0_THEKT</name>
<evidence type="ECO:0008006" key="3">
    <source>
        <dbReference type="Google" id="ProtNLM"/>
    </source>
</evidence>
<evidence type="ECO:0000313" key="1">
    <source>
        <dbReference type="EMBL" id="KII69083.1"/>
    </source>
</evidence>
<organism evidence="1 2">
    <name type="scientific">Thelohanellus kitauei</name>
    <name type="common">Myxosporean</name>
    <dbReference type="NCBI Taxonomy" id="669202"/>
    <lineage>
        <taxon>Eukaryota</taxon>
        <taxon>Metazoa</taxon>
        <taxon>Cnidaria</taxon>
        <taxon>Myxozoa</taxon>
        <taxon>Myxosporea</taxon>
        <taxon>Bivalvulida</taxon>
        <taxon>Platysporina</taxon>
        <taxon>Myxobolidae</taxon>
        <taxon>Thelohanellus</taxon>
    </lineage>
</organism>
<proteinExistence type="predicted"/>
<protein>
    <recommendedName>
        <fullName evidence="3">Tc3 transposase DNA binding domain-containing protein</fullName>
    </recommendedName>
</protein>
<sequence length="136" mass="15683">MGNKKSLNDIEKGQILAYDTGMNEKQISPKIKRSPKVVNTFLDDKENYGTKMINCGRNPSFKSTQIAEIERLAADQAITSNEIKSRLGLNISKWTITNHLNKRGMKYSKAKNIKKKDYNGQKNYFSNRLEQSLFYR</sequence>